<dbReference type="Proteomes" id="UP001377337">
    <property type="component" value="Chromosome"/>
</dbReference>
<organism evidence="9 10">
    <name type="scientific">Metabacillus sediminis</name>
    <dbReference type="NCBI Taxonomy" id="3117746"/>
    <lineage>
        <taxon>Bacteria</taxon>
        <taxon>Bacillati</taxon>
        <taxon>Bacillota</taxon>
        <taxon>Bacilli</taxon>
        <taxon>Bacillales</taxon>
        <taxon>Bacillaceae</taxon>
        <taxon>Metabacillus</taxon>
    </lineage>
</organism>
<dbReference type="EMBL" id="CP147407">
    <property type="protein sequence ID" value="WXB98221.1"/>
    <property type="molecule type" value="Genomic_DNA"/>
</dbReference>
<evidence type="ECO:0000256" key="4">
    <source>
        <dbReference type="ARBA" id="ARBA00022692"/>
    </source>
</evidence>
<evidence type="ECO:0000259" key="8">
    <source>
        <dbReference type="PROSITE" id="PS50850"/>
    </source>
</evidence>
<name>A0ABZ2NM43_9BACI</name>
<feature type="transmembrane region" description="Helical" evidence="7">
    <location>
        <begin position="33"/>
        <end position="58"/>
    </location>
</feature>
<dbReference type="PANTHER" id="PTHR43266">
    <property type="entry name" value="MACROLIDE-EFFLUX PROTEIN"/>
    <property type="match status" value="1"/>
</dbReference>
<dbReference type="InterPro" id="IPR036259">
    <property type="entry name" value="MFS_trans_sf"/>
</dbReference>
<feature type="transmembrane region" description="Helical" evidence="7">
    <location>
        <begin position="278"/>
        <end position="294"/>
    </location>
</feature>
<keyword evidence="6 7" id="KW-0472">Membrane</keyword>
<dbReference type="InterPro" id="IPR011701">
    <property type="entry name" value="MFS"/>
</dbReference>
<dbReference type="PROSITE" id="PS50850">
    <property type="entry name" value="MFS"/>
    <property type="match status" value="1"/>
</dbReference>
<gene>
    <name evidence="9" type="ORF">WCV65_07010</name>
</gene>
<protein>
    <submittedName>
        <fullName evidence="9">MFS transporter</fullName>
    </submittedName>
</protein>
<feature type="transmembrane region" description="Helical" evidence="7">
    <location>
        <begin position="365"/>
        <end position="387"/>
    </location>
</feature>
<sequence length="407" mass="44372">MNRKAALFLTSTGISNLGDWIYFIPLNMMVYSMTGSAAAVAGVYIIRPLAGILTSFWAGSLIDRYSQRNLMIGLDFMRALLVLLILAAPTLPIIYVLVFLICMVDAVYDPAAAAYSSRLIPSKYRQVFNSYKSLAWSGSFILGPALAGLLFITGQPEFAFFANSFTFIISALLLFLLPHLGTAGHPPEKRISFSVYADDWRMVIGYMKSARYVMSVYLLFNGLMMMAAALDSQEVVFSREILKLSDSAYGLLVSISGIGLLIGSFFNRLAVKKLSPSFLIGCGGLMIAGGYLVYSLSSTFLMAAIGFFILAFFMAFANTGIWTFYQDHVPADIMGRVGSALGMVISLIQVIFVSGIGLAGDWFPLRIVIISGAGVMVLLSLLLFTAAMKPFSHMPQLGKQLNKSDVR</sequence>
<evidence type="ECO:0000313" key="10">
    <source>
        <dbReference type="Proteomes" id="UP001377337"/>
    </source>
</evidence>
<evidence type="ECO:0000256" key="5">
    <source>
        <dbReference type="ARBA" id="ARBA00022989"/>
    </source>
</evidence>
<evidence type="ECO:0000256" key="6">
    <source>
        <dbReference type="ARBA" id="ARBA00023136"/>
    </source>
</evidence>
<evidence type="ECO:0000256" key="3">
    <source>
        <dbReference type="ARBA" id="ARBA00022475"/>
    </source>
</evidence>
<evidence type="ECO:0000313" key="9">
    <source>
        <dbReference type="EMBL" id="WXB98221.1"/>
    </source>
</evidence>
<comment type="subcellular location">
    <subcellularLocation>
        <location evidence="1">Cell membrane</location>
        <topology evidence="1">Multi-pass membrane protein</topology>
    </subcellularLocation>
</comment>
<feature type="transmembrane region" description="Helical" evidence="7">
    <location>
        <begin position="337"/>
        <end position="359"/>
    </location>
</feature>
<feature type="transmembrane region" description="Helical" evidence="7">
    <location>
        <begin position="248"/>
        <end position="266"/>
    </location>
</feature>
<keyword evidence="5 7" id="KW-1133">Transmembrane helix</keyword>
<feature type="domain" description="Major facilitator superfamily (MFS) profile" evidence="8">
    <location>
        <begin position="1"/>
        <end position="389"/>
    </location>
</feature>
<evidence type="ECO:0000256" key="1">
    <source>
        <dbReference type="ARBA" id="ARBA00004651"/>
    </source>
</evidence>
<keyword evidence="10" id="KW-1185">Reference proteome</keyword>
<dbReference type="SUPFAM" id="SSF103473">
    <property type="entry name" value="MFS general substrate transporter"/>
    <property type="match status" value="1"/>
</dbReference>
<keyword evidence="3" id="KW-1003">Cell membrane</keyword>
<evidence type="ECO:0000256" key="7">
    <source>
        <dbReference type="SAM" id="Phobius"/>
    </source>
</evidence>
<feature type="transmembrane region" description="Helical" evidence="7">
    <location>
        <begin position="158"/>
        <end position="180"/>
    </location>
</feature>
<feature type="transmembrane region" description="Helical" evidence="7">
    <location>
        <begin position="134"/>
        <end position="152"/>
    </location>
</feature>
<dbReference type="Pfam" id="PF07690">
    <property type="entry name" value="MFS_1"/>
    <property type="match status" value="1"/>
</dbReference>
<feature type="transmembrane region" description="Helical" evidence="7">
    <location>
        <begin position="300"/>
        <end position="325"/>
    </location>
</feature>
<dbReference type="CDD" id="cd06173">
    <property type="entry name" value="MFS_MefA_like"/>
    <property type="match status" value="1"/>
</dbReference>
<dbReference type="InterPro" id="IPR020846">
    <property type="entry name" value="MFS_dom"/>
</dbReference>
<keyword evidence="4 7" id="KW-0812">Transmembrane</keyword>
<accession>A0ABZ2NM43</accession>
<reference evidence="9 10" key="1">
    <citation type="submission" date="2024-02" db="EMBL/GenBank/DDBJ databases">
        <title>Seven novel Bacillus-like species.</title>
        <authorList>
            <person name="Liu G."/>
        </authorList>
    </citation>
    <scope>NUCLEOTIDE SEQUENCE [LARGE SCALE GENOMIC DNA]</scope>
    <source>
        <strain evidence="9 10">FJAT-52054</strain>
    </source>
</reference>
<dbReference type="RefSeq" id="WP_338781141.1">
    <property type="nucleotide sequence ID" value="NZ_CP147407.1"/>
</dbReference>
<dbReference type="PANTHER" id="PTHR43266:SF2">
    <property type="entry name" value="MAJOR FACILITATOR SUPERFAMILY (MFS) PROFILE DOMAIN-CONTAINING PROTEIN"/>
    <property type="match status" value="1"/>
</dbReference>
<dbReference type="Gene3D" id="1.20.1250.20">
    <property type="entry name" value="MFS general substrate transporter like domains"/>
    <property type="match status" value="1"/>
</dbReference>
<proteinExistence type="predicted"/>
<evidence type="ECO:0000256" key="2">
    <source>
        <dbReference type="ARBA" id="ARBA00022448"/>
    </source>
</evidence>
<keyword evidence="2" id="KW-0813">Transport</keyword>
<feature type="transmembrane region" description="Helical" evidence="7">
    <location>
        <begin position="210"/>
        <end position="228"/>
    </location>
</feature>